<dbReference type="RefSeq" id="WP_147051758.1">
    <property type="nucleotide sequence ID" value="NZ_CP042437.1"/>
</dbReference>
<dbReference type="InterPro" id="IPR043502">
    <property type="entry name" value="DNA/RNA_pol_sf"/>
</dbReference>
<dbReference type="EMBL" id="CP042437">
    <property type="protein sequence ID" value="QEC74599.1"/>
    <property type="molecule type" value="Genomic_DNA"/>
</dbReference>
<dbReference type="CDD" id="cd01651">
    <property type="entry name" value="RT_G2_intron"/>
    <property type="match status" value="1"/>
</dbReference>
<dbReference type="InterPro" id="IPR013597">
    <property type="entry name" value="Mat_intron_G2"/>
</dbReference>
<dbReference type="SUPFAM" id="SSF56672">
    <property type="entry name" value="DNA/RNA polymerases"/>
    <property type="match status" value="1"/>
</dbReference>
<keyword evidence="4" id="KW-1185">Reference proteome</keyword>
<gene>
    <name evidence="3" type="primary">ltrA</name>
    <name evidence="3" type="ORF">FSB76_01025</name>
</gene>
<reference evidence="3 4" key="1">
    <citation type="journal article" date="2013" name="J. Microbiol.">
        <title>Mucilaginibacter ginsenosidivorax sp. nov., with ginsenoside converting activity isolated from sediment.</title>
        <authorList>
            <person name="Kim J.K."/>
            <person name="Choi T.E."/>
            <person name="Liu Q.M."/>
            <person name="Park H.Y."/>
            <person name="Yi T.H."/>
            <person name="Yoon M.H."/>
            <person name="Kim S.C."/>
            <person name="Im W.T."/>
        </authorList>
    </citation>
    <scope>NUCLEOTIDE SEQUENCE [LARGE SCALE GENOMIC DNA]</scope>
    <source>
        <strain evidence="3 4">KHI28</strain>
    </source>
</reference>
<evidence type="ECO:0000313" key="4">
    <source>
        <dbReference type="Proteomes" id="UP000321362"/>
    </source>
</evidence>
<dbReference type="PROSITE" id="PS50878">
    <property type="entry name" value="RT_POL"/>
    <property type="match status" value="1"/>
</dbReference>
<dbReference type="Pfam" id="PF08388">
    <property type="entry name" value="GIIM"/>
    <property type="match status" value="1"/>
</dbReference>
<dbReference type="EC" id="2.7.7.49" evidence="3"/>
<accession>A0A5B8VT35</accession>
<keyword evidence="3" id="KW-0695">RNA-directed DNA polymerase</keyword>
<dbReference type="InterPro" id="IPR025960">
    <property type="entry name" value="RVT_N"/>
</dbReference>
<keyword evidence="3" id="KW-0548">Nucleotidyltransferase</keyword>
<name>A0A5B8VT35_9SPHI</name>
<dbReference type="OrthoDB" id="9780724at2"/>
<dbReference type="PANTHER" id="PTHR34047">
    <property type="entry name" value="NUCLEAR INTRON MATURASE 1, MITOCHONDRIAL-RELATED"/>
    <property type="match status" value="1"/>
</dbReference>
<dbReference type="InterPro" id="IPR000477">
    <property type="entry name" value="RT_dom"/>
</dbReference>
<keyword evidence="3" id="KW-0808">Transferase</keyword>
<evidence type="ECO:0000259" key="2">
    <source>
        <dbReference type="PROSITE" id="PS50878"/>
    </source>
</evidence>
<dbReference type="KEGG" id="mgk:FSB76_01025"/>
<dbReference type="NCBIfam" id="TIGR04416">
    <property type="entry name" value="group_II_RT_mat"/>
    <property type="match status" value="1"/>
</dbReference>
<evidence type="ECO:0000313" key="3">
    <source>
        <dbReference type="EMBL" id="QEC74599.1"/>
    </source>
</evidence>
<dbReference type="Pfam" id="PF00078">
    <property type="entry name" value="RVT_1"/>
    <property type="match status" value="1"/>
</dbReference>
<dbReference type="InterPro" id="IPR030931">
    <property type="entry name" value="Group_II_RT_mat"/>
</dbReference>
<dbReference type="PANTHER" id="PTHR34047:SF10">
    <property type="entry name" value="GROUP II INTRON-ASSOCIATED OPEN READING FRAME"/>
    <property type="match status" value="1"/>
</dbReference>
<protein>
    <submittedName>
        <fullName evidence="3">Group II intron reverse transcriptase/maturase</fullName>
        <ecNumber evidence="3">2.7.7.49</ecNumber>
    </submittedName>
</protein>
<evidence type="ECO:0000256" key="1">
    <source>
        <dbReference type="ARBA" id="ARBA00034120"/>
    </source>
</evidence>
<sequence>MNVSKNTACAPSDKEVSNWNNIDWDKCKNGVRKLQARIVKAQKEGKHGKVKSLQWVLTHSYHAKALAVKRVTSNRGKNTAGVDQVIWVTPAEKLNAIYDLKKRGYKPQPLKRVNIKKSNGKLRPLGIPTLKDRAMQALYLMGLEPIAETTADKHSYGFRRERSTIDAISQSHQLLGRGRFSPTWVFEGDIKGCFDNISHAWLLENIPMDKTMLKLWLKCGFVFNGELFPTEDGTPQGGIISPTLSNMTLDGMERMLRAKFPDKTVNGKRYYSAVRLVRYADDFIVTGKTQDVLENEVKPAVMAFLNERGLILSEEKTKVTHIDEGFDFLGYNIRRYRNGSVLTKPSKDSVKKFLLKTKEIISSNKSAKQDTLIRLLNPVIAGWGNNFKHGVSSDIFQNCDHLIFQKLWRWCRRRHSNKGKRWVKDKYFQSIGNRNWCFTWTKKGTEAKNYLTLQLLSDIGISRNVKIQAEANPFDPTWQPYFDKRETYKMLQTLKGKKSLLNLWEKQKRKCPVCGNKIDRELPWGTCKSIVNHKVVHQLVHDSCRRSVYLKKRASL</sequence>
<organism evidence="3 4">
    <name type="scientific">Mucilaginibacter ginsenosidivorax</name>
    <dbReference type="NCBI Taxonomy" id="862126"/>
    <lineage>
        <taxon>Bacteria</taxon>
        <taxon>Pseudomonadati</taxon>
        <taxon>Bacteroidota</taxon>
        <taxon>Sphingobacteriia</taxon>
        <taxon>Sphingobacteriales</taxon>
        <taxon>Sphingobacteriaceae</taxon>
        <taxon>Mucilaginibacter</taxon>
    </lineage>
</organism>
<dbReference type="AlphaFoldDB" id="A0A5B8VT35"/>
<proteinExistence type="inferred from homology"/>
<comment type="similarity">
    <text evidence="1">Belongs to the bacterial reverse transcriptase family.</text>
</comment>
<dbReference type="GO" id="GO:0003964">
    <property type="term" value="F:RNA-directed DNA polymerase activity"/>
    <property type="evidence" value="ECO:0007669"/>
    <property type="project" value="UniProtKB-KW"/>
</dbReference>
<dbReference type="Pfam" id="PF13655">
    <property type="entry name" value="RVT_N"/>
    <property type="match status" value="1"/>
</dbReference>
<dbReference type="Proteomes" id="UP000321362">
    <property type="component" value="Chromosome"/>
</dbReference>
<dbReference type="InterPro" id="IPR051083">
    <property type="entry name" value="GrpII_Intron_Splice-Mob/Def"/>
</dbReference>
<feature type="domain" description="Reverse transcriptase" evidence="2">
    <location>
        <begin position="94"/>
        <end position="333"/>
    </location>
</feature>